<dbReference type="InterPro" id="IPR019559">
    <property type="entry name" value="Cullin_neddylation_domain"/>
</dbReference>
<evidence type="ECO:0000313" key="8">
    <source>
        <dbReference type="EMBL" id="KAK0751736.1"/>
    </source>
</evidence>
<comment type="caution">
    <text evidence="8">The sequence shown here is derived from an EMBL/GenBank/DDBJ whole genome shotgun (WGS) entry which is preliminary data.</text>
</comment>
<dbReference type="Pfam" id="PF10557">
    <property type="entry name" value="Cullin_Nedd8"/>
    <property type="match status" value="1"/>
</dbReference>
<dbReference type="Pfam" id="PF26557">
    <property type="entry name" value="Cullin_AB"/>
    <property type="match status" value="1"/>
</dbReference>
<organism evidence="8 9">
    <name type="scientific">Schizothecium vesticola</name>
    <dbReference type="NCBI Taxonomy" id="314040"/>
    <lineage>
        <taxon>Eukaryota</taxon>
        <taxon>Fungi</taxon>
        <taxon>Dikarya</taxon>
        <taxon>Ascomycota</taxon>
        <taxon>Pezizomycotina</taxon>
        <taxon>Sordariomycetes</taxon>
        <taxon>Sordariomycetidae</taxon>
        <taxon>Sordariales</taxon>
        <taxon>Schizotheciaceae</taxon>
        <taxon>Schizothecium</taxon>
    </lineage>
</organism>
<dbReference type="InterPro" id="IPR059120">
    <property type="entry name" value="Cullin-like_AB"/>
</dbReference>
<dbReference type="InterPro" id="IPR001373">
    <property type="entry name" value="Cullin_N"/>
</dbReference>
<dbReference type="FunFam" id="1.20.1310.10:FF:000061">
    <property type="entry name" value="Related to cullulin 3"/>
    <property type="match status" value="1"/>
</dbReference>
<dbReference type="FunFam" id="1.20.1310.10:FF:000036">
    <property type="entry name" value="SCF ubiquitin ligase subunit CulC, putative"/>
    <property type="match status" value="1"/>
</dbReference>
<evidence type="ECO:0000256" key="1">
    <source>
        <dbReference type="ARBA" id="ARBA00006019"/>
    </source>
</evidence>
<dbReference type="Pfam" id="PF00888">
    <property type="entry name" value="Cullin"/>
    <property type="match status" value="1"/>
</dbReference>
<protein>
    <submittedName>
        <fullName evidence="8">Cullin</fullName>
    </submittedName>
</protein>
<dbReference type="Gene3D" id="1.20.1310.10">
    <property type="entry name" value="Cullin Repeats"/>
    <property type="match status" value="4"/>
</dbReference>
<dbReference type="InterPro" id="IPR016158">
    <property type="entry name" value="Cullin_homology"/>
</dbReference>
<proteinExistence type="inferred from homology"/>
<dbReference type="AlphaFoldDB" id="A0AA40F624"/>
<keyword evidence="3" id="KW-0832">Ubl conjugation</keyword>
<dbReference type="SUPFAM" id="SSF46785">
    <property type="entry name" value="Winged helix' DNA-binding domain"/>
    <property type="match status" value="1"/>
</dbReference>
<keyword evidence="2" id="KW-1017">Isopeptide bond</keyword>
<accession>A0AA40F624</accession>
<dbReference type="InterPro" id="IPR045093">
    <property type="entry name" value="Cullin"/>
</dbReference>
<sequence length="835" mass="95374">MASSKRVKPIRKPIASREATEFEPNWDLIRDALVGIHTKNQTELSFELLYRASYKIVLKKKGALLYDRVKEFEERWFRDHIMPRISHLITPNLVRVALFQAPGTSTHERRHTAEQFLRGVRDAYVDHNLSMNMIADVLMYLDRAYTSETKQPSVFTATIGLFRDHVLRGCISNGTEPSDKTIFDVINAVVLDMINLERDGDVIDRHLVRRITAMLEDLYETDDEMDDQKLYLRVFEPAYLDASTAYYRIECEKLLRESDASTWLRHTRRRLAEEQERCETTVSLLTSGNIARVVEAELIKARLNEFLGMEGSGLKAMIDNDRIEDLSILYDLVARVDEKMEPLKAALQSRVMELGIEIEKTLGAMDFSARAGADGEEVQGGAEKPKAQPLTASAQQTATAIRWVDDVLALKDKFDTLWRCCFREDLVLQSVITKSFSSFINVFSRSSEFVSLFIDDNLKRGAKSKTDGEIDLVLDKAITLLRYLADRDMFERYYQKHLARRLLHNKSDMDIEKDMVSRMKSEMGNHFTSKFEGMFKDMEASKDLGEGYKEHAQQVRDTDTHKVEFGIHLLTTNHWPPEVMGRSAALLDEGAKGECIYPPGIKRLQESFLGYYLRNRSGRVITWVSTAGNADIRCIFPKVSGKETGPLSKERRYELNVSTYGMIVLMLFNDLAEGKSLSFGEIQEKTNIPASDLTRTLASISLAPKSKVLAKEPASKSIKPTDRFSYNAQFVSKTTKIKAPTIASLSRVEGDEERKETELKNDQTRSHVVDAAIVRIMKQRKQMTHTELISEVITQVSSRFKADIPLIKKRIEDLLNREFLERVDNAQVPTYNYLA</sequence>
<evidence type="ECO:0000256" key="3">
    <source>
        <dbReference type="ARBA" id="ARBA00022843"/>
    </source>
</evidence>
<name>A0AA40F624_9PEZI</name>
<dbReference type="FunFam" id="1.10.10.10:FF:000014">
    <property type="entry name" value="Cullin 1"/>
    <property type="match status" value="1"/>
</dbReference>
<comment type="similarity">
    <text evidence="1 4 5">Belongs to the cullin family.</text>
</comment>
<dbReference type="PROSITE" id="PS50069">
    <property type="entry name" value="CULLIN_2"/>
    <property type="match status" value="1"/>
</dbReference>
<dbReference type="InterPro" id="IPR016159">
    <property type="entry name" value="Cullin_repeat-like_dom_sf"/>
</dbReference>
<dbReference type="SUPFAM" id="SSF74788">
    <property type="entry name" value="Cullin repeat-like"/>
    <property type="match status" value="1"/>
</dbReference>
<gene>
    <name evidence="8" type="ORF">B0T18DRAFT_76239</name>
</gene>
<evidence type="ECO:0000313" key="9">
    <source>
        <dbReference type="Proteomes" id="UP001172155"/>
    </source>
</evidence>
<dbReference type="InterPro" id="IPR036390">
    <property type="entry name" value="WH_DNA-bd_sf"/>
</dbReference>
<dbReference type="FunFam" id="3.30.230.130:FF:000011">
    <property type="entry name" value="SCF ubiquitin ligase subunit CulC, putative"/>
    <property type="match status" value="1"/>
</dbReference>
<dbReference type="InterPro" id="IPR036388">
    <property type="entry name" value="WH-like_DNA-bd_sf"/>
</dbReference>
<dbReference type="SUPFAM" id="SSF75632">
    <property type="entry name" value="Cullin homology domain"/>
    <property type="match status" value="1"/>
</dbReference>
<dbReference type="GO" id="GO:0006511">
    <property type="term" value="P:ubiquitin-dependent protein catabolic process"/>
    <property type="evidence" value="ECO:0007669"/>
    <property type="project" value="InterPro"/>
</dbReference>
<evidence type="ECO:0000256" key="5">
    <source>
        <dbReference type="RuleBase" id="RU003829"/>
    </source>
</evidence>
<dbReference type="FunFam" id="1.20.1310.10:FF:000001">
    <property type="entry name" value="Cullin 3"/>
    <property type="match status" value="1"/>
</dbReference>
<dbReference type="FunFam" id="1.20.1310.10:FF:000002">
    <property type="entry name" value="cullin-3 isoform X1"/>
    <property type="match status" value="1"/>
</dbReference>
<keyword evidence="9" id="KW-1185">Reference proteome</keyword>
<evidence type="ECO:0000259" key="7">
    <source>
        <dbReference type="PROSITE" id="PS50069"/>
    </source>
</evidence>
<dbReference type="Gene3D" id="3.30.230.130">
    <property type="entry name" value="Cullin, Chain C, Domain 2"/>
    <property type="match status" value="1"/>
</dbReference>
<reference evidence="8" key="1">
    <citation type="submission" date="2023-06" db="EMBL/GenBank/DDBJ databases">
        <title>Genome-scale phylogeny and comparative genomics of the fungal order Sordariales.</title>
        <authorList>
            <consortium name="Lawrence Berkeley National Laboratory"/>
            <person name="Hensen N."/>
            <person name="Bonometti L."/>
            <person name="Westerberg I."/>
            <person name="Brannstrom I.O."/>
            <person name="Guillou S."/>
            <person name="Cros-Aarteil S."/>
            <person name="Calhoun S."/>
            <person name="Haridas S."/>
            <person name="Kuo A."/>
            <person name="Mondo S."/>
            <person name="Pangilinan J."/>
            <person name="Riley R."/>
            <person name="LaButti K."/>
            <person name="Andreopoulos B."/>
            <person name="Lipzen A."/>
            <person name="Chen C."/>
            <person name="Yanf M."/>
            <person name="Daum C."/>
            <person name="Ng V."/>
            <person name="Clum A."/>
            <person name="Steindorff A."/>
            <person name="Ohm R."/>
            <person name="Martin F."/>
            <person name="Silar P."/>
            <person name="Natvig D."/>
            <person name="Lalanne C."/>
            <person name="Gautier V."/>
            <person name="Ament-velasquez S.L."/>
            <person name="Kruys A."/>
            <person name="Hutchinson M.I."/>
            <person name="Powell A.J."/>
            <person name="Barry K."/>
            <person name="Miller A.N."/>
            <person name="Grigoriev I.V."/>
            <person name="Debuchy R."/>
            <person name="Gladieux P."/>
            <person name="Thoren M.H."/>
            <person name="Johannesson H."/>
        </authorList>
    </citation>
    <scope>NUCLEOTIDE SEQUENCE</scope>
    <source>
        <strain evidence="8">SMH3187-1</strain>
    </source>
</reference>
<dbReference type="PANTHER" id="PTHR11932">
    <property type="entry name" value="CULLIN"/>
    <property type="match status" value="1"/>
</dbReference>
<evidence type="ECO:0000256" key="4">
    <source>
        <dbReference type="PROSITE-ProRule" id="PRU00330"/>
    </source>
</evidence>
<evidence type="ECO:0000256" key="6">
    <source>
        <dbReference type="SAM" id="MobiDB-lite"/>
    </source>
</evidence>
<dbReference type="GO" id="GO:0031625">
    <property type="term" value="F:ubiquitin protein ligase binding"/>
    <property type="evidence" value="ECO:0007669"/>
    <property type="project" value="InterPro"/>
</dbReference>
<feature type="region of interest" description="Disordered" evidence="6">
    <location>
        <begin position="374"/>
        <end position="393"/>
    </location>
</feature>
<feature type="domain" description="Cullin family profile" evidence="7">
    <location>
        <begin position="445"/>
        <end position="701"/>
    </location>
</feature>
<dbReference type="Gene3D" id="1.10.10.10">
    <property type="entry name" value="Winged helix-like DNA-binding domain superfamily/Winged helix DNA-binding domain"/>
    <property type="match status" value="1"/>
</dbReference>
<dbReference type="EMBL" id="JAUKUD010000002">
    <property type="protein sequence ID" value="KAK0751736.1"/>
    <property type="molecule type" value="Genomic_DNA"/>
</dbReference>
<dbReference type="SMART" id="SM00182">
    <property type="entry name" value="CULLIN"/>
    <property type="match status" value="1"/>
</dbReference>
<dbReference type="InterPro" id="IPR036317">
    <property type="entry name" value="Cullin_homology_sf"/>
</dbReference>
<evidence type="ECO:0000256" key="2">
    <source>
        <dbReference type="ARBA" id="ARBA00022499"/>
    </source>
</evidence>
<dbReference type="SMART" id="SM00884">
    <property type="entry name" value="Cullin_Nedd8"/>
    <property type="match status" value="1"/>
</dbReference>
<dbReference type="Proteomes" id="UP001172155">
    <property type="component" value="Unassembled WGS sequence"/>
</dbReference>